<dbReference type="PROSITE" id="PS01124">
    <property type="entry name" value="HTH_ARAC_FAMILY_2"/>
    <property type="match status" value="1"/>
</dbReference>
<dbReference type="PROSITE" id="PS00041">
    <property type="entry name" value="HTH_ARAC_FAMILY_1"/>
    <property type="match status" value="1"/>
</dbReference>
<organism evidence="5 6">
    <name type="scientific">Peptoniphilus ovalis</name>
    <dbReference type="NCBI Taxonomy" id="2841503"/>
    <lineage>
        <taxon>Bacteria</taxon>
        <taxon>Bacillati</taxon>
        <taxon>Bacillota</taxon>
        <taxon>Tissierellia</taxon>
        <taxon>Tissierellales</taxon>
        <taxon>Peptoniphilaceae</taxon>
        <taxon>Peptoniphilus</taxon>
    </lineage>
</organism>
<dbReference type="PANTHER" id="PTHR43280">
    <property type="entry name" value="ARAC-FAMILY TRANSCRIPTIONAL REGULATOR"/>
    <property type="match status" value="1"/>
</dbReference>
<dbReference type="PANTHER" id="PTHR43280:SF28">
    <property type="entry name" value="HTH-TYPE TRANSCRIPTIONAL ACTIVATOR RHAS"/>
    <property type="match status" value="1"/>
</dbReference>
<dbReference type="SMART" id="SM00342">
    <property type="entry name" value="HTH_ARAC"/>
    <property type="match status" value="1"/>
</dbReference>
<comment type="caution">
    <text evidence="5">The sequence shown here is derived from an EMBL/GenBank/DDBJ whole genome shotgun (WGS) entry which is preliminary data.</text>
</comment>
<reference evidence="5 6" key="1">
    <citation type="submission" date="2021-06" db="EMBL/GenBank/DDBJ databases">
        <authorList>
            <person name="Sun Q."/>
            <person name="Li D."/>
        </authorList>
    </citation>
    <scope>NUCLEOTIDE SEQUENCE [LARGE SCALE GENOMIC DNA]</scope>
    <source>
        <strain evidence="5 6">MSJ-1</strain>
    </source>
</reference>
<dbReference type="InterPro" id="IPR003313">
    <property type="entry name" value="AraC-bd"/>
</dbReference>
<keyword evidence="2" id="KW-0238">DNA-binding</keyword>
<keyword evidence="6" id="KW-1185">Reference proteome</keyword>
<evidence type="ECO:0000256" key="3">
    <source>
        <dbReference type="ARBA" id="ARBA00023163"/>
    </source>
</evidence>
<evidence type="ECO:0000313" key="5">
    <source>
        <dbReference type="EMBL" id="MBU5668779.1"/>
    </source>
</evidence>
<dbReference type="Proteomes" id="UP000783742">
    <property type="component" value="Unassembled WGS sequence"/>
</dbReference>
<dbReference type="Pfam" id="PF12833">
    <property type="entry name" value="HTH_18"/>
    <property type="match status" value="1"/>
</dbReference>
<feature type="domain" description="HTH araC/xylS-type" evidence="4">
    <location>
        <begin position="195"/>
        <end position="293"/>
    </location>
</feature>
<keyword evidence="1" id="KW-0805">Transcription regulation</keyword>
<name>A0ABS6FFL6_9FIRM</name>
<proteinExistence type="predicted"/>
<dbReference type="EMBL" id="JAHLQO010000002">
    <property type="protein sequence ID" value="MBU5668779.1"/>
    <property type="molecule type" value="Genomic_DNA"/>
</dbReference>
<keyword evidence="3" id="KW-0804">Transcription</keyword>
<accession>A0ABS6FFL6</accession>
<dbReference type="InterPro" id="IPR018062">
    <property type="entry name" value="HTH_AraC-typ_CS"/>
</dbReference>
<evidence type="ECO:0000259" key="4">
    <source>
        <dbReference type="PROSITE" id="PS01124"/>
    </source>
</evidence>
<sequence length="308" mass="36808">MKEKHILVDENNMELPIQLKKSFPIGIYHSRFCKEKYNMVDYHWHKEFQFALITRGSFIYKVGNIKYELFKDDLIFINTNQIHKTIALEENSSYIFIYFNPDILSSDKDSYIYKNYVEPLVRDNKIGSYKVDKSNDFGLIDLIRETYEISKSNNEYFELDLVSNLFKIWKSHFKILKNINSGFLILDPLINSRLRSILNFISINYDENISLDDIAEYVNLSKSECSRFFKKYFQENLFDYLLNYRINKSVDLILNSNKSITDIAFSVGFNSQSYFISKFKNIKGITPLKMRKEFNLSREKYFKDYKDE</sequence>
<dbReference type="InterPro" id="IPR018060">
    <property type="entry name" value="HTH_AraC"/>
</dbReference>
<dbReference type="Pfam" id="PF02311">
    <property type="entry name" value="AraC_binding"/>
    <property type="match status" value="1"/>
</dbReference>
<dbReference type="RefSeq" id="WP_216548626.1">
    <property type="nucleotide sequence ID" value="NZ_JAHLQO010000002.1"/>
</dbReference>
<gene>
    <name evidence="5" type="ORF">KQI68_02885</name>
</gene>
<evidence type="ECO:0000256" key="1">
    <source>
        <dbReference type="ARBA" id="ARBA00023015"/>
    </source>
</evidence>
<protein>
    <submittedName>
        <fullName evidence="5">AraC family transcriptional regulator</fullName>
    </submittedName>
</protein>
<evidence type="ECO:0000256" key="2">
    <source>
        <dbReference type="ARBA" id="ARBA00023125"/>
    </source>
</evidence>
<evidence type="ECO:0000313" key="6">
    <source>
        <dbReference type="Proteomes" id="UP000783742"/>
    </source>
</evidence>